<comment type="similarity">
    <text evidence="2">Belongs to the methyl-accepting chemotaxis (MCP) protein family.</text>
</comment>
<evidence type="ECO:0000313" key="9">
    <source>
        <dbReference type="Proteomes" id="UP000190890"/>
    </source>
</evidence>
<dbReference type="AlphaFoldDB" id="A0A1S8TJY2"/>
<dbReference type="SMART" id="SM00283">
    <property type="entry name" value="MA"/>
    <property type="match status" value="1"/>
</dbReference>
<dbReference type="InterPro" id="IPR003660">
    <property type="entry name" value="HAMP_dom"/>
</dbReference>
<gene>
    <name evidence="8" type="primary">mcp4_3</name>
    <name evidence="8" type="ORF">CLPUN_21500</name>
</gene>
<accession>A0A1S8TJY2</accession>
<dbReference type="SUPFAM" id="SSF58104">
    <property type="entry name" value="Methyl-accepting chemotaxis protein (MCP) signaling domain"/>
    <property type="match status" value="1"/>
</dbReference>
<protein>
    <submittedName>
        <fullName evidence="8">Methyl-accepting chemotaxis protein 4</fullName>
    </submittedName>
</protein>
<evidence type="ECO:0000256" key="1">
    <source>
        <dbReference type="ARBA" id="ARBA00023224"/>
    </source>
</evidence>
<sequence length="571" mass="62367">MIWFKNLKIAQKLISAFIIVAILIGIVGFIGIHNMNKINTNAITMHDYNLASINNLTSIKQNLTDVRANLLKLVYQQNKDGENNSIEKEINELVNETNALIDTYEKSLLSKSEETTFSKLKEDVKLYSSGSTTIIKFANENNYDEAETNLLKLTETRKSIATNTSQLIENNIHQADDSYKANNSTYKSSSYITTLIIILGFIIAITLGLLISLMISRQVKKVLLFAEALGNNDLTKSIDVDSNDELGNLSRALNSAKSNIQNLVIEIMNSASDISATSEELSATTEEISSQMEVVNESTEQIAKGVQDLSATTEEVTASTEEISATTNILAKNASDATVSVNEIKKRAIDIKSKASENIETSNLIYNENRSNILKAIEDSKIVEDVKMMADSIGDIATQTNLLALNAAIEAARAGEHGKGFAVVADEVKKLAEQSSEAVINIQNMVSQVQIAVGSLSKSGQDVLEFMSNNIKPNYELLMNTGVQYEKDAEFINNLMKEFASSSKQMDEVVMQVSSAIQNVSAIAQESATGSEEILGSVNQITCAITDVAKSSQSQAELSQKLNEMVQKFTI</sequence>
<dbReference type="PRINTS" id="PR00260">
    <property type="entry name" value="CHEMTRNSDUCR"/>
</dbReference>
<comment type="caution">
    <text evidence="8">The sequence shown here is derived from an EMBL/GenBank/DDBJ whole genome shotgun (WGS) entry which is preliminary data.</text>
</comment>
<evidence type="ECO:0000256" key="4">
    <source>
        <dbReference type="SAM" id="Coils"/>
    </source>
</evidence>
<evidence type="ECO:0000256" key="2">
    <source>
        <dbReference type="ARBA" id="ARBA00029447"/>
    </source>
</evidence>
<evidence type="ECO:0000256" key="5">
    <source>
        <dbReference type="SAM" id="Phobius"/>
    </source>
</evidence>
<evidence type="ECO:0000256" key="3">
    <source>
        <dbReference type="PROSITE-ProRule" id="PRU00284"/>
    </source>
</evidence>
<keyword evidence="5" id="KW-0472">Membrane</keyword>
<name>A0A1S8TJY2_9CLOT</name>
<keyword evidence="5" id="KW-0812">Transmembrane</keyword>
<dbReference type="CDD" id="cd06225">
    <property type="entry name" value="HAMP"/>
    <property type="match status" value="1"/>
</dbReference>
<dbReference type="GO" id="GO:0004888">
    <property type="term" value="F:transmembrane signaling receptor activity"/>
    <property type="evidence" value="ECO:0007669"/>
    <property type="project" value="InterPro"/>
</dbReference>
<dbReference type="Pfam" id="PF00672">
    <property type="entry name" value="HAMP"/>
    <property type="match status" value="1"/>
</dbReference>
<dbReference type="GO" id="GO:0016020">
    <property type="term" value="C:membrane"/>
    <property type="evidence" value="ECO:0007669"/>
    <property type="project" value="InterPro"/>
</dbReference>
<feature type="domain" description="Methyl-accepting transducer" evidence="6">
    <location>
        <begin position="284"/>
        <end position="535"/>
    </location>
</feature>
<dbReference type="Pfam" id="PF00015">
    <property type="entry name" value="MCPsignal"/>
    <property type="match status" value="1"/>
</dbReference>
<dbReference type="PROSITE" id="PS50111">
    <property type="entry name" value="CHEMOTAXIS_TRANSDUC_2"/>
    <property type="match status" value="1"/>
</dbReference>
<evidence type="ECO:0000259" key="6">
    <source>
        <dbReference type="PROSITE" id="PS50111"/>
    </source>
</evidence>
<keyword evidence="9" id="KW-1185">Reference proteome</keyword>
<keyword evidence="4" id="KW-0175">Coiled coil</keyword>
<proteinExistence type="inferred from homology"/>
<dbReference type="Proteomes" id="UP000190890">
    <property type="component" value="Unassembled WGS sequence"/>
</dbReference>
<dbReference type="EMBL" id="LZZM01000143">
    <property type="protein sequence ID" value="OOM77715.1"/>
    <property type="molecule type" value="Genomic_DNA"/>
</dbReference>
<feature type="coiled-coil region" evidence="4">
    <location>
        <begin position="76"/>
        <end position="103"/>
    </location>
</feature>
<feature type="transmembrane region" description="Helical" evidence="5">
    <location>
        <begin position="12"/>
        <end position="32"/>
    </location>
</feature>
<dbReference type="Gene3D" id="1.10.287.950">
    <property type="entry name" value="Methyl-accepting chemotaxis protein"/>
    <property type="match status" value="1"/>
</dbReference>
<dbReference type="Pfam" id="PF12729">
    <property type="entry name" value="4HB_MCP_1"/>
    <property type="match status" value="1"/>
</dbReference>
<dbReference type="InterPro" id="IPR004089">
    <property type="entry name" value="MCPsignal_dom"/>
</dbReference>
<feature type="transmembrane region" description="Helical" evidence="5">
    <location>
        <begin position="191"/>
        <end position="215"/>
    </location>
</feature>
<keyword evidence="5" id="KW-1133">Transmembrane helix</keyword>
<evidence type="ECO:0000313" key="8">
    <source>
        <dbReference type="EMBL" id="OOM77715.1"/>
    </source>
</evidence>
<reference evidence="8 9" key="1">
    <citation type="submission" date="2016-05" db="EMBL/GenBank/DDBJ databases">
        <title>Microbial solvent formation.</title>
        <authorList>
            <person name="Poehlein A."/>
            <person name="Montoya Solano J.D."/>
            <person name="Flitsch S."/>
            <person name="Krabben P."/>
            <person name="Duerre P."/>
            <person name="Daniel R."/>
        </authorList>
    </citation>
    <scope>NUCLEOTIDE SEQUENCE [LARGE SCALE GENOMIC DNA]</scope>
    <source>
        <strain evidence="8 9">DSM 2619</strain>
    </source>
</reference>
<dbReference type="PANTHER" id="PTHR32089:SF112">
    <property type="entry name" value="LYSOZYME-LIKE PROTEIN-RELATED"/>
    <property type="match status" value="1"/>
</dbReference>
<dbReference type="PANTHER" id="PTHR32089">
    <property type="entry name" value="METHYL-ACCEPTING CHEMOTAXIS PROTEIN MCPB"/>
    <property type="match status" value="1"/>
</dbReference>
<dbReference type="RefSeq" id="WP_077847297.1">
    <property type="nucleotide sequence ID" value="NZ_LZZM01000143.1"/>
</dbReference>
<dbReference type="STRING" id="29367.CLPUN_21500"/>
<feature type="domain" description="HAMP" evidence="7">
    <location>
        <begin position="213"/>
        <end position="265"/>
    </location>
</feature>
<dbReference type="OrthoDB" id="1887545at2"/>
<dbReference type="GO" id="GO:0006935">
    <property type="term" value="P:chemotaxis"/>
    <property type="evidence" value="ECO:0007669"/>
    <property type="project" value="InterPro"/>
</dbReference>
<dbReference type="PROSITE" id="PS50885">
    <property type="entry name" value="HAMP"/>
    <property type="match status" value="1"/>
</dbReference>
<keyword evidence="1 3" id="KW-0807">Transducer</keyword>
<dbReference type="SMART" id="SM00304">
    <property type="entry name" value="HAMP"/>
    <property type="match status" value="1"/>
</dbReference>
<evidence type="ECO:0000259" key="7">
    <source>
        <dbReference type="PROSITE" id="PS50885"/>
    </source>
</evidence>
<dbReference type="GO" id="GO:0007165">
    <property type="term" value="P:signal transduction"/>
    <property type="evidence" value="ECO:0007669"/>
    <property type="project" value="UniProtKB-KW"/>
</dbReference>
<dbReference type="InterPro" id="IPR004090">
    <property type="entry name" value="Chemotax_Me-accpt_rcpt"/>
</dbReference>
<dbReference type="Gene3D" id="6.10.340.10">
    <property type="match status" value="1"/>
</dbReference>
<dbReference type="InterPro" id="IPR024478">
    <property type="entry name" value="HlyB_4HB_MCP"/>
</dbReference>
<organism evidence="8 9">
    <name type="scientific">Clostridium puniceum</name>
    <dbReference type="NCBI Taxonomy" id="29367"/>
    <lineage>
        <taxon>Bacteria</taxon>
        <taxon>Bacillati</taxon>
        <taxon>Bacillota</taxon>
        <taxon>Clostridia</taxon>
        <taxon>Eubacteriales</taxon>
        <taxon>Clostridiaceae</taxon>
        <taxon>Clostridium</taxon>
    </lineage>
</organism>